<accession>A0A7K1GK87</accession>
<dbReference type="Proteomes" id="UP000488936">
    <property type="component" value="Unassembled WGS sequence"/>
</dbReference>
<sequence>MNTKYYFKGLSIAAIALFFSCSSDDKSTTNEEGFRIIPADEIIQKIQPTGFYIANEDWFGTDNGSVNFINANYSPSYRIYREANPGQKLGVTTQYATTYGKYYYIVSKMDKSLVVTDKDFKEVKSLTDINGDGRAFVGATPDKGYISTSNGITIFDIKNLTTTGVIPNITTQTGNMAVANGLLFAVSSDGKLHIIDITTDQVIHSLEDSYAQLTLDHTGILWVGNGNKLSKIDTKTIDKADLTTFTPKNYDLVDTSIVGQWGAWNAGSMTASNDGKYIYWNANGGAWSGGNTIAQFDTETGTVNPKFYDLGNDDLGNKLSFYGAGLRVDPHTDNLVLTIKRDGYGSNASYNWTRIISPQGTTVQNIFLRGGTADSSTLNADGGYFWFPAMPFFQDNNVPQIFTNQIILKSAKEFAIPMDKFFIDQDSPFALINKSVTNLADDFGTITLDKRTFSDNGKEVIKDCFVFTTNEKTGKSNFTLTIESNGFKAEKNIEVWVR</sequence>
<dbReference type="Pfam" id="PF16819">
    <property type="entry name" value="DUF5074"/>
    <property type="match status" value="1"/>
</dbReference>
<evidence type="ECO:0000313" key="1">
    <source>
        <dbReference type="EMBL" id="MTH28929.1"/>
    </source>
</evidence>
<dbReference type="InterPro" id="IPR011044">
    <property type="entry name" value="Quino_amine_DH_bsu"/>
</dbReference>
<keyword evidence="2" id="KW-1185">Reference proteome</keyword>
<dbReference type="PROSITE" id="PS51257">
    <property type="entry name" value="PROKAR_LIPOPROTEIN"/>
    <property type="match status" value="1"/>
</dbReference>
<dbReference type="OrthoDB" id="1041092at2"/>
<evidence type="ECO:0000313" key="2">
    <source>
        <dbReference type="Proteomes" id="UP000488936"/>
    </source>
</evidence>
<dbReference type="EMBL" id="WMJY01000004">
    <property type="protein sequence ID" value="MTH28929.1"/>
    <property type="molecule type" value="Genomic_DNA"/>
</dbReference>
<dbReference type="AlphaFoldDB" id="A0A7K1GK87"/>
<comment type="caution">
    <text evidence="1">The sequence shown here is derived from an EMBL/GenBank/DDBJ whole genome shotgun (WGS) entry which is preliminary data.</text>
</comment>
<dbReference type="Gene3D" id="2.130.10.10">
    <property type="entry name" value="YVTN repeat-like/Quinoprotein amine dehydrogenase"/>
    <property type="match status" value="1"/>
</dbReference>
<dbReference type="SUPFAM" id="SSF50969">
    <property type="entry name" value="YVTN repeat-like/Quinoprotein amine dehydrogenase"/>
    <property type="match status" value="1"/>
</dbReference>
<dbReference type="InterPro" id="IPR031815">
    <property type="entry name" value="DUF5074"/>
</dbReference>
<dbReference type="RefSeq" id="WP_155034908.1">
    <property type="nucleotide sequence ID" value="NZ_JBHTIG010000052.1"/>
</dbReference>
<gene>
    <name evidence="1" type="ORF">GJV77_03205</name>
</gene>
<proteinExistence type="predicted"/>
<reference evidence="1 2" key="1">
    <citation type="journal article" date="2006" name="Int. J. Syst. Evol. Microbiol.">
        <title>Myroides pelagicus sp. nov., isolated from seawater in Thailand.</title>
        <authorList>
            <person name="Yoon J."/>
            <person name="Maneerat S."/>
            <person name="Kawai F."/>
            <person name="Yokota A."/>
        </authorList>
    </citation>
    <scope>NUCLEOTIDE SEQUENCE [LARGE SCALE GENOMIC DNA]</scope>
    <source>
        <strain evidence="1 2">SM1T</strain>
    </source>
</reference>
<name>A0A7K1GK87_9FLAO</name>
<organism evidence="1 2">
    <name type="scientific">Myroides pelagicus</name>
    <dbReference type="NCBI Taxonomy" id="270914"/>
    <lineage>
        <taxon>Bacteria</taxon>
        <taxon>Pseudomonadati</taxon>
        <taxon>Bacteroidota</taxon>
        <taxon>Flavobacteriia</taxon>
        <taxon>Flavobacteriales</taxon>
        <taxon>Flavobacteriaceae</taxon>
        <taxon>Myroides</taxon>
    </lineage>
</organism>
<dbReference type="InterPro" id="IPR015943">
    <property type="entry name" value="WD40/YVTN_repeat-like_dom_sf"/>
</dbReference>
<protein>
    <submittedName>
        <fullName evidence="1">DUF5074 domain-containing protein</fullName>
    </submittedName>
</protein>